<evidence type="ECO:0000313" key="5">
    <source>
        <dbReference type="Proteomes" id="UP001519460"/>
    </source>
</evidence>
<dbReference type="SUPFAM" id="SSF54695">
    <property type="entry name" value="POZ domain"/>
    <property type="match status" value="1"/>
</dbReference>
<dbReference type="PANTHER" id="PTHR24412">
    <property type="entry name" value="KELCH PROTEIN"/>
    <property type="match status" value="1"/>
</dbReference>
<feature type="non-terminal residue" evidence="4">
    <location>
        <position position="287"/>
    </location>
</feature>
<dbReference type="SMART" id="SM00225">
    <property type="entry name" value="BTB"/>
    <property type="match status" value="1"/>
</dbReference>
<dbReference type="PANTHER" id="PTHR24412:SF489">
    <property type="entry name" value="RING FINGER DOMAIN AND KELCH REPEAT-CONTAINING PROTEIN DDB_G0271372"/>
    <property type="match status" value="1"/>
</dbReference>
<dbReference type="Pfam" id="PF07707">
    <property type="entry name" value="BACK"/>
    <property type="match status" value="1"/>
</dbReference>
<organism evidence="4 5">
    <name type="scientific">Batillaria attramentaria</name>
    <dbReference type="NCBI Taxonomy" id="370345"/>
    <lineage>
        <taxon>Eukaryota</taxon>
        <taxon>Metazoa</taxon>
        <taxon>Spiralia</taxon>
        <taxon>Lophotrochozoa</taxon>
        <taxon>Mollusca</taxon>
        <taxon>Gastropoda</taxon>
        <taxon>Caenogastropoda</taxon>
        <taxon>Sorbeoconcha</taxon>
        <taxon>Cerithioidea</taxon>
        <taxon>Batillariidae</taxon>
        <taxon>Batillaria</taxon>
    </lineage>
</organism>
<evidence type="ECO:0000259" key="3">
    <source>
        <dbReference type="PROSITE" id="PS50097"/>
    </source>
</evidence>
<evidence type="ECO:0000256" key="2">
    <source>
        <dbReference type="ARBA" id="ARBA00022737"/>
    </source>
</evidence>
<dbReference type="AlphaFoldDB" id="A0ABD0LNT2"/>
<reference evidence="4 5" key="1">
    <citation type="journal article" date="2023" name="Sci. Data">
        <title>Genome assembly of the Korean intertidal mud-creeper Batillaria attramentaria.</title>
        <authorList>
            <person name="Patra A.K."/>
            <person name="Ho P.T."/>
            <person name="Jun S."/>
            <person name="Lee S.J."/>
            <person name="Kim Y."/>
            <person name="Won Y.J."/>
        </authorList>
    </citation>
    <scope>NUCLEOTIDE SEQUENCE [LARGE SCALE GENOMIC DNA]</scope>
    <source>
        <strain evidence="4">Wonlab-2016</strain>
    </source>
</reference>
<dbReference type="InterPro" id="IPR011705">
    <property type="entry name" value="BACK"/>
</dbReference>
<feature type="domain" description="BTB" evidence="3">
    <location>
        <begin position="70"/>
        <end position="139"/>
    </location>
</feature>
<keyword evidence="5" id="KW-1185">Reference proteome</keyword>
<dbReference type="Pfam" id="PF00651">
    <property type="entry name" value="BTB"/>
    <property type="match status" value="1"/>
</dbReference>
<dbReference type="CDD" id="cd18186">
    <property type="entry name" value="BTB_POZ_ZBTB_KLHL-like"/>
    <property type="match status" value="1"/>
</dbReference>
<evidence type="ECO:0000256" key="1">
    <source>
        <dbReference type="ARBA" id="ARBA00022441"/>
    </source>
</evidence>
<evidence type="ECO:0000313" key="4">
    <source>
        <dbReference type="EMBL" id="KAK7500941.1"/>
    </source>
</evidence>
<keyword evidence="2" id="KW-0677">Repeat</keyword>
<dbReference type="SMART" id="SM00875">
    <property type="entry name" value="BACK"/>
    <property type="match status" value="1"/>
</dbReference>
<dbReference type="Gene3D" id="3.30.710.10">
    <property type="entry name" value="Potassium Channel Kv1.1, Chain A"/>
    <property type="match status" value="1"/>
</dbReference>
<dbReference type="EMBL" id="JACVVK020000034">
    <property type="protein sequence ID" value="KAK7500941.1"/>
    <property type="molecule type" value="Genomic_DNA"/>
</dbReference>
<dbReference type="Proteomes" id="UP001519460">
    <property type="component" value="Unassembled WGS sequence"/>
</dbReference>
<protein>
    <recommendedName>
        <fullName evidence="3">BTB domain-containing protein</fullName>
    </recommendedName>
</protein>
<name>A0ABD0LNT2_9CAEN</name>
<keyword evidence="1" id="KW-0880">Kelch repeat</keyword>
<dbReference type="InterPro" id="IPR011333">
    <property type="entry name" value="SKP1/BTB/POZ_sf"/>
</dbReference>
<gene>
    <name evidence="4" type="ORF">BaRGS_00007821</name>
</gene>
<accession>A0ABD0LNT2</accession>
<dbReference type="InterPro" id="IPR000210">
    <property type="entry name" value="BTB/POZ_dom"/>
</dbReference>
<dbReference type="PROSITE" id="PS50097">
    <property type="entry name" value="BTB"/>
    <property type="match status" value="1"/>
</dbReference>
<sequence length="287" mass="33724">MATNVKSYEYTYGELDEIAFTSRQDMNLAKWDGEGRLRLYSYTQEDSFRERVGRFIHDGLQQLWEDDQLFDLEVIIDDKVFRCHKVILSAVSGYFRSLLTLDKHGGDTGVVRLEGGHVTPEAFQGLLELLYDGKDVIQNDTAMDMLKAATFLQMRALEYRCVDIMCRRLTEKSCLKIWEWAENYNCPVLASKAKGVALGKFMVLRHTLEFLQMPLERLTTMLGHELLNFRYEDDLLESILDWVEYDREDRRQYLKELLPYVCFPYLSTKYLNELRKHELIGVKTEFS</sequence>
<proteinExistence type="predicted"/>
<comment type="caution">
    <text evidence="4">The sequence shown here is derived from an EMBL/GenBank/DDBJ whole genome shotgun (WGS) entry which is preliminary data.</text>
</comment>
<dbReference type="Gene3D" id="1.25.40.420">
    <property type="match status" value="1"/>
</dbReference>